<evidence type="ECO:0000313" key="2">
    <source>
        <dbReference type="Proteomes" id="UP000286268"/>
    </source>
</evidence>
<organism evidence="1 2">
    <name type="scientific">Clostridium manihotivorum</name>
    <dbReference type="NCBI Taxonomy" id="2320868"/>
    <lineage>
        <taxon>Bacteria</taxon>
        <taxon>Bacillati</taxon>
        <taxon>Bacillota</taxon>
        <taxon>Clostridia</taxon>
        <taxon>Eubacteriales</taxon>
        <taxon>Clostridiaceae</taxon>
        <taxon>Clostridium</taxon>
    </lineage>
</organism>
<accession>A0A410DYL5</accession>
<name>A0A410DYL5_9CLOT</name>
<dbReference type="OrthoDB" id="1652026at2"/>
<dbReference type="Proteomes" id="UP000286268">
    <property type="component" value="Chromosome"/>
</dbReference>
<dbReference type="AlphaFoldDB" id="A0A410DYL5"/>
<dbReference type="EMBL" id="CP025746">
    <property type="protein sequence ID" value="QAA34165.1"/>
    <property type="molecule type" value="Genomic_DNA"/>
</dbReference>
<sequence>MNNGQEKFLNFILERVQEDKLEEAKVMLLENFRKQDEDTFTQQDIMEFIPKMLAILKPEKIAEVQTVMNQFSSNTNH</sequence>
<dbReference type="RefSeq" id="WP_128214886.1">
    <property type="nucleotide sequence ID" value="NZ_CP025746.1"/>
</dbReference>
<proteinExistence type="predicted"/>
<protein>
    <submittedName>
        <fullName evidence="1">Uncharacterized protein</fullName>
    </submittedName>
</protein>
<keyword evidence="2" id="KW-1185">Reference proteome</keyword>
<reference evidence="1 2" key="1">
    <citation type="submission" date="2018-01" db="EMBL/GenBank/DDBJ databases">
        <title>Genome Sequencing and Assembly of Anaerobacter polyendosporus strain CT4.</title>
        <authorList>
            <person name="Tachaapaikoon C."/>
            <person name="Sutheeworapong S."/>
            <person name="Jenjaroenpun P."/>
            <person name="Wongsurawat T."/>
            <person name="Nookeaw I."/>
            <person name="Cheawchanlertfa P."/>
            <person name="Kosugi A."/>
            <person name="Cheevadhanarak S."/>
            <person name="Ratanakhanokchai K."/>
        </authorList>
    </citation>
    <scope>NUCLEOTIDE SEQUENCE [LARGE SCALE GENOMIC DNA]</scope>
    <source>
        <strain evidence="1 2">CT4</strain>
    </source>
</reference>
<gene>
    <name evidence="1" type="ORF">C1I91_22430</name>
</gene>
<dbReference type="KEGG" id="cmah:C1I91_22430"/>
<evidence type="ECO:0000313" key="1">
    <source>
        <dbReference type="EMBL" id="QAA34165.1"/>
    </source>
</evidence>